<protein>
    <submittedName>
        <fullName evidence="1">Uncharacterized protein</fullName>
    </submittedName>
</protein>
<proteinExistence type="predicted"/>
<dbReference type="Proteomes" id="UP001165122">
    <property type="component" value="Unassembled WGS sequence"/>
</dbReference>
<name>A0A9W6ZSY3_9STRA</name>
<reference evidence="2" key="1">
    <citation type="journal article" date="2023" name="Commun. Biol.">
        <title>Genome analysis of Parmales, the sister group of diatoms, reveals the evolutionary specialization of diatoms from phago-mixotrophs to photoautotrophs.</title>
        <authorList>
            <person name="Ban H."/>
            <person name="Sato S."/>
            <person name="Yoshikawa S."/>
            <person name="Yamada K."/>
            <person name="Nakamura Y."/>
            <person name="Ichinomiya M."/>
            <person name="Sato N."/>
            <person name="Blanc-Mathieu R."/>
            <person name="Endo H."/>
            <person name="Kuwata A."/>
            <person name="Ogata H."/>
        </authorList>
    </citation>
    <scope>NUCLEOTIDE SEQUENCE [LARGE SCALE GENOMIC DNA]</scope>
    <source>
        <strain evidence="2">NIES 3700</strain>
    </source>
</reference>
<sequence>MIDAAKGLLKGMEKEGAIPFKEFKTTYSTTKFLNGFYNTKMGDIYIHSEFVIRGDHSRVTVRVANYFINCINPAFGVSKEVDLDDYSYLEVLNAHSAIYQQDFKFPSPLTNRETITDIVWKRVSEKCVVISFHPLASHAKIQDKYGQSVIRVFSPWRLYRNAG</sequence>
<accession>A0A9W6ZSY3</accession>
<evidence type="ECO:0000313" key="1">
    <source>
        <dbReference type="EMBL" id="GMH57826.1"/>
    </source>
</evidence>
<organism evidence="1 2">
    <name type="scientific">Triparma laevis f. longispina</name>
    <dbReference type="NCBI Taxonomy" id="1714387"/>
    <lineage>
        <taxon>Eukaryota</taxon>
        <taxon>Sar</taxon>
        <taxon>Stramenopiles</taxon>
        <taxon>Ochrophyta</taxon>
        <taxon>Bolidophyceae</taxon>
        <taxon>Parmales</taxon>
        <taxon>Triparmaceae</taxon>
        <taxon>Triparma</taxon>
    </lineage>
</organism>
<comment type="caution">
    <text evidence="1">The sequence shown here is derived from an EMBL/GenBank/DDBJ whole genome shotgun (WGS) entry which is preliminary data.</text>
</comment>
<gene>
    <name evidence="1" type="ORF">TrLO_g10747</name>
</gene>
<keyword evidence="2" id="KW-1185">Reference proteome</keyword>
<dbReference type="EMBL" id="BRXW01000472">
    <property type="protein sequence ID" value="GMH57826.1"/>
    <property type="molecule type" value="Genomic_DNA"/>
</dbReference>
<dbReference type="AlphaFoldDB" id="A0A9W6ZSY3"/>
<evidence type="ECO:0000313" key="2">
    <source>
        <dbReference type="Proteomes" id="UP001165122"/>
    </source>
</evidence>